<dbReference type="InterPro" id="IPR001036">
    <property type="entry name" value="Acrflvin-R"/>
</dbReference>
<dbReference type="PANTHER" id="PTHR32063:SF0">
    <property type="entry name" value="SWARMING MOTILITY PROTEIN SWRC"/>
    <property type="match status" value="1"/>
</dbReference>
<keyword evidence="1" id="KW-0472">Membrane</keyword>
<evidence type="ECO:0000313" key="2">
    <source>
        <dbReference type="EMBL" id="SVC78237.1"/>
    </source>
</evidence>
<organism evidence="2">
    <name type="scientific">marine metagenome</name>
    <dbReference type="NCBI Taxonomy" id="408172"/>
    <lineage>
        <taxon>unclassified sequences</taxon>
        <taxon>metagenomes</taxon>
        <taxon>ecological metagenomes</taxon>
    </lineage>
</organism>
<evidence type="ECO:0000256" key="1">
    <source>
        <dbReference type="SAM" id="Phobius"/>
    </source>
</evidence>
<protein>
    <recommendedName>
        <fullName evidence="3">MFS transporter</fullName>
    </recommendedName>
</protein>
<feature type="non-terminal residue" evidence="2">
    <location>
        <position position="338"/>
    </location>
</feature>
<feature type="transmembrane region" description="Helical" evidence="1">
    <location>
        <begin position="299"/>
        <end position="320"/>
    </location>
</feature>
<dbReference type="SUPFAM" id="SSF82866">
    <property type="entry name" value="Multidrug efflux transporter AcrB transmembrane domain"/>
    <property type="match status" value="1"/>
</dbReference>
<feature type="transmembrane region" description="Helical" evidence="1">
    <location>
        <begin position="207"/>
        <end position="234"/>
    </location>
</feature>
<dbReference type="Pfam" id="PF00873">
    <property type="entry name" value="ACR_tran"/>
    <property type="match status" value="1"/>
</dbReference>
<dbReference type="GO" id="GO:0005886">
    <property type="term" value="C:plasma membrane"/>
    <property type="evidence" value="ECO:0007669"/>
    <property type="project" value="TreeGrafter"/>
</dbReference>
<dbReference type="SUPFAM" id="SSF82693">
    <property type="entry name" value="Multidrug efflux transporter AcrB pore domain, PN1, PN2, PC1 and PC2 subdomains"/>
    <property type="match status" value="1"/>
</dbReference>
<proteinExistence type="predicted"/>
<reference evidence="2" key="1">
    <citation type="submission" date="2018-05" db="EMBL/GenBank/DDBJ databases">
        <authorList>
            <person name="Lanie J.A."/>
            <person name="Ng W.-L."/>
            <person name="Kazmierczak K.M."/>
            <person name="Andrzejewski T.M."/>
            <person name="Davidsen T.M."/>
            <person name="Wayne K.J."/>
            <person name="Tettelin H."/>
            <person name="Glass J.I."/>
            <person name="Rusch D."/>
            <person name="Podicherti R."/>
            <person name="Tsui H.-C.T."/>
            <person name="Winkler M.E."/>
        </authorList>
    </citation>
    <scope>NUCLEOTIDE SEQUENCE</scope>
</reference>
<gene>
    <name evidence="2" type="ORF">METZ01_LOCUS331091</name>
</gene>
<name>A0A382PZG4_9ZZZZ</name>
<dbReference type="InterPro" id="IPR027463">
    <property type="entry name" value="AcrB_DN_DC_subdom"/>
</dbReference>
<keyword evidence="1" id="KW-1133">Transmembrane helix</keyword>
<dbReference type="Gene3D" id="1.20.1640.10">
    <property type="entry name" value="Multidrug efflux transporter AcrB transmembrane domain"/>
    <property type="match status" value="1"/>
</dbReference>
<dbReference type="AlphaFoldDB" id="A0A382PZG4"/>
<feature type="non-terminal residue" evidence="2">
    <location>
        <position position="1"/>
    </location>
</feature>
<dbReference type="PRINTS" id="PR00702">
    <property type="entry name" value="ACRIFLAVINRP"/>
</dbReference>
<sequence length="338" mass="36947">HEVNVGLFPVLVITLAGDVSERTLLMIARNLQHELEMLPGVLEADIAGDREELLEVLVDPLRLESYNISHKELVSAVTRNNQLIGAGPMDTGKGRFPLKVPGLFETAKDILDLPIKVFGDGVIILRDVTTVRRTFKDADSFARINSRHGVTLEIKKRLGENVIETIDQVRHVVNSRSKGWPAGVQVNFIQDESKDIRRMLEDLQNNVLSAILLVMIVVVAALGLHTAGLVGLAIPSSFLLAILVLNSMGLTVNIVVLFALILAVGMLVDGAIVVTEFADRKLAEGLPRREAYILAAQRMAWPIIASTATTLAAFMPLVFWPGVVGEFMKFLPITLVVT</sequence>
<dbReference type="Gene3D" id="3.30.2090.10">
    <property type="entry name" value="Multidrug efflux transporter AcrB TolC docking domain, DN and DC subdomains"/>
    <property type="match status" value="1"/>
</dbReference>
<dbReference type="Gene3D" id="3.30.70.1320">
    <property type="entry name" value="Multidrug efflux transporter AcrB pore domain like"/>
    <property type="match status" value="1"/>
</dbReference>
<dbReference type="EMBL" id="UINC01110614">
    <property type="protein sequence ID" value="SVC78237.1"/>
    <property type="molecule type" value="Genomic_DNA"/>
</dbReference>
<keyword evidence="1" id="KW-0812">Transmembrane</keyword>
<dbReference type="SUPFAM" id="SSF82714">
    <property type="entry name" value="Multidrug efflux transporter AcrB TolC docking domain, DN and DC subdomains"/>
    <property type="match status" value="1"/>
</dbReference>
<accession>A0A382PZG4</accession>
<dbReference type="GO" id="GO:0042910">
    <property type="term" value="F:xenobiotic transmembrane transporter activity"/>
    <property type="evidence" value="ECO:0007669"/>
    <property type="project" value="TreeGrafter"/>
</dbReference>
<dbReference type="PANTHER" id="PTHR32063">
    <property type="match status" value="1"/>
</dbReference>
<evidence type="ECO:0008006" key="3">
    <source>
        <dbReference type="Google" id="ProtNLM"/>
    </source>
</evidence>